<evidence type="ECO:0000313" key="1">
    <source>
        <dbReference type="EnsemblMetazoa" id="CJA04391.1"/>
    </source>
</evidence>
<organism evidence="1 2">
    <name type="scientific">Caenorhabditis japonica</name>
    <dbReference type="NCBI Taxonomy" id="281687"/>
    <lineage>
        <taxon>Eukaryota</taxon>
        <taxon>Metazoa</taxon>
        <taxon>Ecdysozoa</taxon>
        <taxon>Nematoda</taxon>
        <taxon>Chromadorea</taxon>
        <taxon>Rhabditida</taxon>
        <taxon>Rhabditina</taxon>
        <taxon>Rhabditomorpha</taxon>
        <taxon>Rhabditoidea</taxon>
        <taxon>Rhabditidae</taxon>
        <taxon>Peloderinae</taxon>
        <taxon>Caenorhabditis</taxon>
    </lineage>
</organism>
<proteinExistence type="predicted"/>
<name>A0A8R1DJT0_CAEJA</name>
<dbReference type="Proteomes" id="UP000005237">
    <property type="component" value="Unassembled WGS sequence"/>
</dbReference>
<sequence>MLEKRLIAIEKEILRFQLCEPDDRALLFHLLSREISTGNYDDPLTICRNLASNLDDLFFSRLLMQILRDEKRKRIDPHMILCWLETGDCLFSGNSTTISTKNYAILKLYYLCKNWKSKIECFSCGCVQKISVDLFLNNNCTRLNEALLSIVKSDFSNVDPTIRRLLHSFSDVRPIELFSYYIELLAEFHECALIEDLSGENAPARLIQLTGLLCEMKTDDIPEACSRVNRLLGQTSSAPQSGKKSSAAIETVLKCKLVPKIFECLMVMDSDSGKLENFSKRESVQRFSVLVEKESYSISQQASIFFAPLQLLLFLYKSEFFAGPQWLSVLTSLA</sequence>
<dbReference type="AlphaFoldDB" id="A0A8R1DJT0"/>
<reference evidence="1" key="2">
    <citation type="submission" date="2022-06" db="UniProtKB">
        <authorList>
            <consortium name="EnsemblMetazoa"/>
        </authorList>
    </citation>
    <scope>IDENTIFICATION</scope>
    <source>
        <strain evidence="1">DF5081</strain>
    </source>
</reference>
<keyword evidence="2" id="KW-1185">Reference proteome</keyword>
<accession>A0A8R1DJT0</accession>
<dbReference type="EnsemblMetazoa" id="CJA04391.1">
    <property type="protein sequence ID" value="CJA04391.1"/>
    <property type="gene ID" value="WBGene00123594"/>
</dbReference>
<protein>
    <submittedName>
        <fullName evidence="1">Uncharacterized protein</fullName>
    </submittedName>
</protein>
<reference evidence="2" key="1">
    <citation type="submission" date="2010-08" db="EMBL/GenBank/DDBJ databases">
        <authorList>
            <consortium name="Caenorhabditis japonica Sequencing Consortium"/>
            <person name="Wilson R.K."/>
        </authorList>
    </citation>
    <scope>NUCLEOTIDE SEQUENCE [LARGE SCALE GENOMIC DNA]</scope>
    <source>
        <strain evidence="2">DF5081</strain>
    </source>
</reference>
<evidence type="ECO:0000313" key="2">
    <source>
        <dbReference type="Proteomes" id="UP000005237"/>
    </source>
</evidence>